<proteinExistence type="predicted"/>
<dbReference type="SUPFAM" id="SSF52540">
    <property type="entry name" value="P-loop containing nucleoside triphosphate hydrolases"/>
    <property type="match status" value="1"/>
</dbReference>
<dbReference type="Proteomes" id="UP000321425">
    <property type="component" value="Unassembled WGS sequence"/>
</dbReference>
<evidence type="ECO:0000313" key="1">
    <source>
        <dbReference type="EMBL" id="GEK88554.1"/>
    </source>
</evidence>
<dbReference type="Gene3D" id="3.40.50.300">
    <property type="entry name" value="P-loop containing nucleotide triphosphate hydrolases"/>
    <property type="match status" value="1"/>
</dbReference>
<dbReference type="OrthoDB" id="1201990at2"/>
<reference evidence="2 3" key="1">
    <citation type="submission" date="2016-10" db="EMBL/GenBank/DDBJ databases">
        <authorList>
            <person name="de Groot N.N."/>
        </authorList>
    </citation>
    <scope>NUCLEOTIDE SEQUENCE [LARGE SCALE GENOMIC DNA]</scope>
    <source>
        <strain evidence="2 3">DSM 19182</strain>
    </source>
</reference>
<name>A0A1H7WKK7_9LACT</name>
<protein>
    <submittedName>
        <fullName evidence="2">Adenylate kinase</fullName>
    </submittedName>
    <submittedName>
        <fullName evidence="1">Topology modulation protein</fullName>
    </submittedName>
</protein>
<dbReference type="AlphaFoldDB" id="A0A1H7WKK7"/>
<evidence type="ECO:0000313" key="4">
    <source>
        <dbReference type="Proteomes" id="UP000321425"/>
    </source>
</evidence>
<dbReference type="InterPro" id="IPR027417">
    <property type="entry name" value="P-loop_NTPase"/>
</dbReference>
<dbReference type="EMBL" id="BJUX01000004">
    <property type="protein sequence ID" value="GEK88554.1"/>
    <property type="molecule type" value="Genomic_DNA"/>
</dbReference>
<evidence type="ECO:0000313" key="2">
    <source>
        <dbReference type="EMBL" id="SEM21559.1"/>
    </source>
</evidence>
<keyword evidence="4" id="KW-1185">Reference proteome</keyword>
<keyword evidence="2" id="KW-0418">Kinase</keyword>
<dbReference type="RefSeq" id="WP_091489452.1">
    <property type="nucleotide sequence ID" value="NZ_BJUX01000004.1"/>
</dbReference>
<dbReference type="Proteomes" id="UP000198548">
    <property type="component" value="Unassembled WGS sequence"/>
</dbReference>
<dbReference type="NCBIfam" id="NF005994">
    <property type="entry name" value="PRK08118.1"/>
    <property type="match status" value="1"/>
</dbReference>
<accession>A0A1H7WKK7</accession>
<dbReference type="PANTHER" id="PTHR37816">
    <property type="entry name" value="YALI0E33011P"/>
    <property type="match status" value="1"/>
</dbReference>
<evidence type="ECO:0000313" key="3">
    <source>
        <dbReference type="Proteomes" id="UP000198548"/>
    </source>
</evidence>
<sequence length="172" mass="20342">MEKIAIIGSSGSGKSTLARRLGELTGLPVYHLDVLHWKPNWEMTSKEEQRVIQTDLVKRPEWIIDGNYGGTLDIRLDAADMIIFLDFKRTLCLYRVMKRALQYRNKRRPDMCEGNKEHVDLDFYKWIWHFPEDQRPGILEKLDRVSSDKKVVWLHTPKDVEDFINKVKEKDE</sequence>
<keyword evidence="2" id="KW-0808">Transferase</keyword>
<dbReference type="GO" id="GO:0016301">
    <property type="term" value="F:kinase activity"/>
    <property type="evidence" value="ECO:0007669"/>
    <property type="project" value="UniProtKB-KW"/>
</dbReference>
<reference evidence="1 4" key="2">
    <citation type="submission" date="2019-07" db="EMBL/GenBank/DDBJ databases">
        <title>Whole genome shotgun sequence of Alkalibacterium putridalgicola NBRC 103243.</title>
        <authorList>
            <person name="Hosoyama A."/>
            <person name="Uohara A."/>
            <person name="Ohji S."/>
            <person name="Ichikawa N."/>
        </authorList>
    </citation>
    <scope>NUCLEOTIDE SEQUENCE [LARGE SCALE GENOMIC DNA]</scope>
    <source>
        <strain evidence="1 4">NBRC 103243</strain>
    </source>
</reference>
<organism evidence="2 3">
    <name type="scientific">Alkalibacterium putridalgicola</name>
    <dbReference type="NCBI Taxonomy" id="426703"/>
    <lineage>
        <taxon>Bacteria</taxon>
        <taxon>Bacillati</taxon>
        <taxon>Bacillota</taxon>
        <taxon>Bacilli</taxon>
        <taxon>Lactobacillales</taxon>
        <taxon>Carnobacteriaceae</taxon>
        <taxon>Alkalibacterium</taxon>
    </lineage>
</organism>
<dbReference type="PANTHER" id="PTHR37816:SF3">
    <property type="entry name" value="MODULATES DNA TOPOLOGY"/>
    <property type="match status" value="1"/>
</dbReference>
<gene>
    <name evidence="1" type="primary">flaR</name>
    <name evidence="1" type="ORF">APU01nite_05930</name>
    <name evidence="2" type="ORF">SAMN04488100_1359</name>
</gene>
<dbReference type="STRING" id="426703.SAMN04488100_1359"/>
<dbReference type="EMBL" id="FOBL01000035">
    <property type="protein sequence ID" value="SEM21559.1"/>
    <property type="molecule type" value="Genomic_DNA"/>
</dbReference>
<dbReference type="InterPro" id="IPR052922">
    <property type="entry name" value="Cytidylate_Kinase-2"/>
</dbReference>